<dbReference type="RefSeq" id="WP_202855943.1">
    <property type="nucleotide sequence ID" value="NZ_JAEUGD010000027.1"/>
</dbReference>
<dbReference type="Pfam" id="PF06114">
    <property type="entry name" value="Peptidase_M78"/>
    <property type="match status" value="1"/>
</dbReference>
<reference evidence="2" key="1">
    <citation type="submission" date="2021-01" db="EMBL/GenBank/DDBJ databases">
        <title>Fulvivirga kasyanovii gen. nov., sp nov., a novel member of the phylum Bacteroidetes isolated from seawater in a mussel farm.</title>
        <authorList>
            <person name="Zhao L.-H."/>
            <person name="Wang Z.-J."/>
        </authorList>
    </citation>
    <scope>NUCLEOTIDE SEQUENCE</scope>
    <source>
        <strain evidence="2">29W222</strain>
    </source>
</reference>
<comment type="caution">
    <text evidence="2">The sequence shown here is derived from an EMBL/GenBank/DDBJ whole genome shotgun (WGS) entry which is preliminary data.</text>
</comment>
<dbReference type="EMBL" id="JAEUGD010000027">
    <property type="protein sequence ID" value="MBL6446397.1"/>
    <property type="molecule type" value="Genomic_DNA"/>
</dbReference>
<dbReference type="PANTHER" id="PTHR43236:SF1">
    <property type="entry name" value="BLL7220 PROTEIN"/>
    <property type="match status" value="1"/>
</dbReference>
<organism evidence="2 3">
    <name type="scientific">Fulvivirga marina</name>
    <dbReference type="NCBI Taxonomy" id="2494733"/>
    <lineage>
        <taxon>Bacteria</taxon>
        <taxon>Pseudomonadati</taxon>
        <taxon>Bacteroidota</taxon>
        <taxon>Cytophagia</taxon>
        <taxon>Cytophagales</taxon>
        <taxon>Fulvivirgaceae</taxon>
        <taxon>Fulvivirga</taxon>
    </lineage>
</organism>
<evidence type="ECO:0000259" key="1">
    <source>
        <dbReference type="Pfam" id="PF06114"/>
    </source>
</evidence>
<feature type="domain" description="IrrE N-terminal-like" evidence="1">
    <location>
        <begin position="77"/>
        <end position="164"/>
    </location>
</feature>
<proteinExistence type="predicted"/>
<accession>A0A937FX89</accession>
<sequence length="272" mass="31522">MEISNEGIDELAEQIIVKYSASIPINPLEIAEKANIEVIEGSRKDYPFKGLIRRQGGKFYIILNMHLLNNINYSICRYTLSHELGHYFLSHHRKKLSKGESIAFTGKDSKNPIKKQLEDQAQQFAASLLMPKSQFIKRYKEIENIGFDAIIDLKRYFNVSITSAFIRFTHLNLEPTMSILWNDNDGIINKSVSKSFQELIDSETIGIKLNKNRPKLEEERIENLQTGIRYFRHITPLSSWVFNIDKDLANSTFVIEETFYCNLWNLTLIKPA</sequence>
<dbReference type="PANTHER" id="PTHR43236">
    <property type="entry name" value="ANTITOXIN HIGA1"/>
    <property type="match status" value="1"/>
</dbReference>
<dbReference type="InterPro" id="IPR010359">
    <property type="entry name" value="IrrE_HExxH"/>
</dbReference>
<name>A0A937FX89_9BACT</name>
<gene>
    <name evidence="2" type="ORF">JMN32_08765</name>
</gene>
<keyword evidence="3" id="KW-1185">Reference proteome</keyword>
<evidence type="ECO:0000313" key="3">
    <source>
        <dbReference type="Proteomes" id="UP000614216"/>
    </source>
</evidence>
<protein>
    <submittedName>
        <fullName evidence="2">ImmA/IrrE family metallo-endopeptidase</fullName>
    </submittedName>
</protein>
<dbReference type="Gene3D" id="1.10.10.2910">
    <property type="match status" value="1"/>
</dbReference>
<dbReference type="InterPro" id="IPR052345">
    <property type="entry name" value="Rad_response_metalloprotease"/>
</dbReference>
<evidence type="ECO:0000313" key="2">
    <source>
        <dbReference type="EMBL" id="MBL6446397.1"/>
    </source>
</evidence>
<dbReference type="AlphaFoldDB" id="A0A937FX89"/>
<dbReference type="Proteomes" id="UP000614216">
    <property type="component" value="Unassembled WGS sequence"/>
</dbReference>